<evidence type="ECO:0000259" key="4">
    <source>
        <dbReference type="PROSITE" id="PS01180"/>
    </source>
</evidence>
<reference evidence="5 6" key="1">
    <citation type="submission" date="2022-01" db="EMBL/GenBank/DDBJ databases">
        <title>A chromosomal length assembly of Cordylochernes scorpioides.</title>
        <authorList>
            <person name="Zeh D."/>
            <person name="Zeh J."/>
        </authorList>
    </citation>
    <scope>NUCLEOTIDE SEQUENCE [LARGE SCALE GENOMIC DNA]</scope>
    <source>
        <strain evidence="5">IN4F17</strain>
        <tissue evidence="5">Whole Body</tissue>
    </source>
</reference>
<keyword evidence="1" id="KW-1015">Disulfide bond</keyword>
<keyword evidence="3" id="KW-0812">Transmembrane</keyword>
<dbReference type="SMART" id="SM00042">
    <property type="entry name" value="CUB"/>
    <property type="match status" value="3"/>
</dbReference>
<dbReference type="Pfam" id="PF00431">
    <property type="entry name" value="CUB"/>
    <property type="match status" value="4"/>
</dbReference>
<evidence type="ECO:0000256" key="1">
    <source>
        <dbReference type="ARBA" id="ARBA00023157"/>
    </source>
</evidence>
<feature type="transmembrane region" description="Helical" evidence="3">
    <location>
        <begin position="608"/>
        <end position="631"/>
    </location>
</feature>
<dbReference type="Proteomes" id="UP001235939">
    <property type="component" value="Chromosome 02"/>
</dbReference>
<feature type="domain" description="CUB" evidence="4">
    <location>
        <begin position="108"/>
        <end position="244"/>
    </location>
</feature>
<proteinExistence type="predicted"/>
<dbReference type="PROSITE" id="PS01180">
    <property type="entry name" value="CUB"/>
    <property type="match status" value="4"/>
</dbReference>
<dbReference type="InterPro" id="IPR053207">
    <property type="entry name" value="Non-NMDA_GluR_Accessory"/>
</dbReference>
<keyword evidence="6" id="KW-1185">Reference proteome</keyword>
<dbReference type="SMART" id="SM00192">
    <property type="entry name" value="LDLa"/>
    <property type="match status" value="1"/>
</dbReference>
<feature type="domain" description="CUB" evidence="4">
    <location>
        <begin position="401"/>
        <end position="458"/>
    </location>
</feature>
<feature type="domain" description="CUB" evidence="4">
    <location>
        <begin position="1"/>
        <end position="75"/>
    </location>
</feature>
<dbReference type="CDD" id="cd00112">
    <property type="entry name" value="LDLa"/>
    <property type="match status" value="1"/>
</dbReference>
<sequence>MSLPTNRVDAPSCPFDYVKVFDGPSMDDPLIGVYCGQQRNLVVYSSTHNLFVYFSTLPRMAYASNRGFAAWYEFSERFVSLSEYNGVEYLSWRFIQVNESEHIRGTECDQKILSRKESSGYVCSPNFPFPFHPNVVCRYYIYGMQDSQDLERVRLKFESFEVSRAEPDVKVISLRAIPTSRCPDGHVKLYLQGQEERAAIEEFDHVFCGDTPPLPVLSEGPRLVMVFNSGSAQGLGFKAKYTFETERLTQVWAADYKVPGTASPNGSCIFQYSSESRKTGDFNSPRHPANYPSATRCEYYFFARSDEQIKFVFNYFKTKTDIAVAGYNEVCVEDWLEILEVFPNRRERKIGRYCGKTAPGPVVSDTGVHTMKAVLHTDSGGVASGFLASYTFLNLSSVTDCGRNISDEESGVITSPGFPGPYQPFRQLCNWYISVKPNYKVLLSFDFFLIEGSPTGACFMFLSAVLIMFKIGISISKTRLPRRRGQDLEGPEPGSHRAVRRAAVQRHAGDCIDIVSPQTHRTRLWALLASSARGLRFNNPTVSIDEQRSLRLIQGDVPEPCEGYICPVSHYCISQNLRCNGESNCGLDDKSDEEHCTPYSITLIDLNLYLVAGLTAGGSTLFLLICCFCCHRKRKRRRHRRRQLPPPYDRYRPREVPGLQFVSDNL</sequence>
<dbReference type="Gene3D" id="2.60.120.290">
    <property type="entry name" value="Spermadhesin, CUB domain"/>
    <property type="match status" value="4"/>
</dbReference>
<comment type="caution">
    <text evidence="2">Lacks conserved residue(s) required for the propagation of feature annotation.</text>
</comment>
<feature type="domain" description="CUB" evidence="4">
    <location>
        <begin position="268"/>
        <end position="393"/>
    </location>
</feature>
<dbReference type="SUPFAM" id="SSF49854">
    <property type="entry name" value="Spermadhesin, CUB domain"/>
    <property type="match status" value="4"/>
</dbReference>
<dbReference type="Gene3D" id="4.10.400.10">
    <property type="entry name" value="Low-density Lipoprotein Receptor"/>
    <property type="match status" value="1"/>
</dbReference>
<accession>A0ABY6K4W9</accession>
<evidence type="ECO:0000256" key="2">
    <source>
        <dbReference type="PROSITE-ProRule" id="PRU00059"/>
    </source>
</evidence>
<dbReference type="PANTHER" id="PTHR47537">
    <property type="entry name" value="CUBILIN"/>
    <property type="match status" value="1"/>
</dbReference>
<dbReference type="EMBL" id="CP092864">
    <property type="protein sequence ID" value="UYV63914.1"/>
    <property type="molecule type" value="Genomic_DNA"/>
</dbReference>
<organism evidence="5 6">
    <name type="scientific">Cordylochernes scorpioides</name>
    <dbReference type="NCBI Taxonomy" id="51811"/>
    <lineage>
        <taxon>Eukaryota</taxon>
        <taxon>Metazoa</taxon>
        <taxon>Ecdysozoa</taxon>
        <taxon>Arthropoda</taxon>
        <taxon>Chelicerata</taxon>
        <taxon>Arachnida</taxon>
        <taxon>Pseudoscorpiones</taxon>
        <taxon>Cheliferoidea</taxon>
        <taxon>Chernetidae</taxon>
        <taxon>Cordylochernes</taxon>
    </lineage>
</organism>
<keyword evidence="3" id="KW-1133">Transmembrane helix</keyword>
<dbReference type="InterPro" id="IPR000859">
    <property type="entry name" value="CUB_dom"/>
</dbReference>
<evidence type="ECO:0000313" key="6">
    <source>
        <dbReference type="Proteomes" id="UP001235939"/>
    </source>
</evidence>
<dbReference type="CDD" id="cd00041">
    <property type="entry name" value="CUB"/>
    <property type="match status" value="4"/>
</dbReference>
<gene>
    <name evidence="5" type="ORF">LAZ67_2005996</name>
</gene>
<evidence type="ECO:0000313" key="5">
    <source>
        <dbReference type="EMBL" id="UYV63914.1"/>
    </source>
</evidence>
<dbReference type="PANTHER" id="PTHR47537:SF6">
    <property type="entry name" value="CUB DOMAIN-CONTAINING PROTEIN"/>
    <property type="match status" value="1"/>
</dbReference>
<keyword evidence="3" id="KW-0472">Membrane</keyword>
<name>A0ABY6K4W9_9ARAC</name>
<evidence type="ECO:0000256" key="3">
    <source>
        <dbReference type="SAM" id="Phobius"/>
    </source>
</evidence>
<dbReference type="InterPro" id="IPR002172">
    <property type="entry name" value="LDrepeatLR_classA_rpt"/>
</dbReference>
<dbReference type="InterPro" id="IPR035914">
    <property type="entry name" value="Sperma_CUB_dom_sf"/>
</dbReference>
<dbReference type="InterPro" id="IPR036055">
    <property type="entry name" value="LDL_receptor-like_sf"/>
</dbReference>
<protein>
    <submittedName>
        <fullName evidence="5">Eat-18</fullName>
    </submittedName>
</protein>